<dbReference type="Proteomes" id="UP000765509">
    <property type="component" value="Unassembled WGS sequence"/>
</dbReference>
<sequence>MLEKGWNPRLPAETLRKDFIYIHLQDSSLNLILYKVKHYARTSIDDAFECSKQRWDQSHKVPDFKLVDLPPVSILNLNNIQVPKKLQDSYIVDFFIVALHGTNVVQVQLSGELENKNPLFSQLD</sequence>
<accession>A0A9Q3GXT4</accession>
<reference evidence="1" key="1">
    <citation type="submission" date="2021-03" db="EMBL/GenBank/DDBJ databases">
        <title>Draft genome sequence of rust myrtle Austropuccinia psidii MF-1, a brazilian biotype.</title>
        <authorList>
            <person name="Quecine M.C."/>
            <person name="Pachon D.M.R."/>
            <person name="Bonatelli M.L."/>
            <person name="Correr F.H."/>
            <person name="Franceschini L.M."/>
            <person name="Leite T.F."/>
            <person name="Margarido G.R.A."/>
            <person name="Almeida C.A."/>
            <person name="Ferrarezi J.A."/>
            <person name="Labate C.A."/>
        </authorList>
    </citation>
    <scope>NUCLEOTIDE SEQUENCE</scope>
    <source>
        <strain evidence="1">MF-1</strain>
    </source>
</reference>
<dbReference type="AlphaFoldDB" id="A0A9Q3GXT4"/>
<name>A0A9Q3GXT4_9BASI</name>
<keyword evidence="2" id="KW-1185">Reference proteome</keyword>
<dbReference type="EMBL" id="AVOT02007422">
    <property type="protein sequence ID" value="MBW0483881.1"/>
    <property type="molecule type" value="Genomic_DNA"/>
</dbReference>
<evidence type="ECO:0000313" key="2">
    <source>
        <dbReference type="Proteomes" id="UP000765509"/>
    </source>
</evidence>
<evidence type="ECO:0000313" key="1">
    <source>
        <dbReference type="EMBL" id="MBW0483881.1"/>
    </source>
</evidence>
<dbReference type="OrthoDB" id="117147at2759"/>
<proteinExistence type="predicted"/>
<organism evidence="1 2">
    <name type="scientific">Austropuccinia psidii MF-1</name>
    <dbReference type="NCBI Taxonomy" id="1389203"/>
    <lineage>
        <taxon>Eukaryota</taxon>
        <taxon>Fungi</taxon>
        <taxon>Dikarya</taxon>
        <taxon>Basidiomycota</taxon>
        <taxon>Pucciniomycotina</taxon>
        <taxon>Pucciniomycetes</taxon>
        <taxon>Pucciniales</taxon>
        <taxon>Sphaerophragmiaceae</taxon>
        <taxon>Austropuccinia</taxon>
    </lineage>
</organism>
<comment type="caution">
    <text evidence="1">The sequence shown here is derived from an EMBL/GenBank/DDBJ whole genome shotgun (WGS) entry which is preliminary data.</text>
</comment>
<protein>
    <submittedName>
        <fullName evidence="1">Uncharacterized protein</fullName>
    </submittedName>
</protein>
<gene>
    <name evidence="1" type="ORF">O181_023596</name>
</gene>